<name>A0AAN9KE64_CANGL</name>
<proteinExistence type="predicted"/>
<accession>A0AAN9KE64</accession>
<dbReference type="AlphaFoldDB" id="A0AAN9KE64"/>
<evidence type="ECO:0000313" key="1">
    <source>
        <dbReference type="EMBL" id="KAK7315792.1"/>
    </source>
</evidence>
<gene>
    <name evidence="1" type="ORF">VNO77_34369</name>
</gene>
<organism evidence="1 2">
    <name type="scientific">Canavalia gladiata</name>
    <name type="common">Sword bean</name>
    <name type="synonym">Dolichos gladiatus</name>
    <dbReference type="NCBI Taxonomy" id="3824"/>
    <lineage>
        <taxon>Eukaryota</taxon>
        <taxon>Viridiplantae</taxon>
        <taxon>Streptophyta</taxon>
        <taxon>Embryophyta</taxon>
        <taxon>Tracheophyta</taxon>
        <taxon>Spermatophyta</taxon>
        <taxon>Magnoliopsida</taxon>
        <taxon>eudicotyledons</taxon>
        <taxon>Gunneridae</taxon>
        <taxon>Pentapetalae</taxon>
        <taxon>rosids</taxon>
        <taxon>fabids</taxon>
        <taxon>Fabales</taxon>
        <taxon>Fabaceae</taxon>
        <taxon>Papilionoideae</taxon>
        <taxon>50 kb inversion clade</taxon>
        <taxon>NPAAA clade</taxon>
        <taxon>indigoferoid/millettioid clade</taxon>
        <taxon>Phaseoleae</taxon>
        <taxon>Canavalia</taxon>
    </lineage>
</organism>
<dbReference type="Proteomes" id="UP001367508">
    <property type="component" value="Unassembled WGS sequence"/>
</dbReference>
<keyword evidence="2" id="KW-1185">Reference proteome</keyword>
<protein>
    <submittedName>
        <fullName evidence="1">Uncharacterized protein</fullName>
    </submittedName>
</protein>
<reference evidence="1 2" key="1">
    <citation type="submission" date="2024-01" db="EMBL/GenBank/DDBJ databases">
        <title>The genomes of 5 underutilized Papilionoideae crops provide insights into root nodulation and disease resistanc.</title>
        <authorList>
            <person name="Jiang F."/>
        </authorList>
    </citation>
    <scope>NUCLEOTIDE SEQUENCE [LARGE SCALE GENOMIC DNA]</scope>
    <source>
        <strain evidence="1">LVBAO_FW01</strain>
        <tissue evidence="1">Leaves</tissue>
    </source>
</reference>
<dbReference type="EMBL" id="JAYMYQ010000008">
    <property type="protein sequence ID" value="KAK7315792.1"/>
    <property type="molecule type" value="Genomic_DNA"/>
</dbReference>
<comment type="caution">
    <text evidence="1">The sequence shown here is derived from an EMBL/GenBank/DDBJ whole genome shotgun (WGS) entry which is preliminary data.</text>
</comment>
<sequence length="182" mass="20564">MATTFLSAYGEFEEKASNDGGRRIVGGADEVEFGQSNLLIFLNEWMCSVYKPGHHLHLKAVRTWLPPELVNVQANEPVKDRVAEALKNITDDATATFRMTIIFMKVMAGPRDTKRQQVQSGVLLSLWCLRSDHNKQLHFPLSPSPDCPPLQGPMLVLSSSVIMACYSYLWETVRWEDVLNVR</sequence>
<evidence type="ECO:0000313" key="2">
    <source>
        <dbReference type="Proteomes" id="UP001367508"/>
    </source>
</evidence>